<reference evidence="2 3" key="1">
    <citation type="submission" date="2020-01" db="EMBL/GenBank/DDBJ databases">
        <authorList>
            <person name="Chen S."/>
        </authorList>
    </citation>
    <scope>NUCLEOTIDE SEQUENCE [LARGE SCALE GENOMIC DNA]</scope>
    <source>
        <strain evidence="2 3">GS-10</strain>
    </source>
</reference>
<evidence type="ECO:0000313" key="3">
    <source>
        <dbReference type="Proteomes" id="UP000479043"/>
    </source>
</evidence>
<evidence type="ECO:0008006" key="4">
    <source>
        <dbReference type="Google" id="ProtNLM"/>
    </source>
</evidence>
<feature type="chain" id="PRO_5026996697" description="DUF4136 domain-containing protein" evidence="1">
    <location>
        <begin position="32"/>
        <end position="196"/>
    </location>
</feature>
<gene>
    <name evidence="2" type="ORF">GR167_19915</name>
</gene>
<evidence type="ECO:0000256" key="1">
    <source>
        <dbReference type="SAM" id="SignalP"/>
    </source>
</evidence>
<dbReference type="EMBL" id="WWEN01000015">
    <property type="protein sequence ID" value="MYM57594.1"/>
    <property type="molecule type" value="Genomic_DNA"/>
</dbReference>
<keyword evidence="1" id="KW-0732">Signal</keyword>
<name>A0A6L8LNJ4_9RHOB</name>
<organism evidence="2 3">
    <name type="scientific">Thalassovita mangrovi</name>
    <dbReference type="NCBI Taxonomy" id="2692236"/>
    <lineage>
        <taxon>Bacteria</taxon>
        <taxon>Pseudomonadati</taxon>
        <taxon>Pseudomonadota</taxon>
        <taxon>Alphaproteobacteria</taxon>
        <taxon>Rhodobacterales</taxon>
        <taxon>Roseobacteraceae</taxon>
        <taxon>Thalassovita</taxon>
    </lineage>
</organism>
<evidence type="ECO:0000313" key="2">
    <source>
        <dbReference type="EMBL" id="MYM57594.1"/>
    </source>
</evidence>
<comment type="caution">
    <text evidence="2">The sequence shown here is derived from an EMBL/GenBank/DDBJ whole genome shotgun (WGS) entry which is preliminary data.</text>
</comment>
<dbReference type="Proteomes" id="UP000479043">
    <property type="component" value="Unassembled WGS sequence"/>
</dbReference>
<feature type="signal peptide" evidence="1">
    <location>
        <begin position="1"/>
        <end position="31"/>
    </location>
</feature>
<accession>A0A6L8LNJ4</accession>
<dbReference type="PROSITE" id="PS51257">
    <property type="entry name" value="PROKAR_LIPOPROTEIN"/>
    <property type="match status" value="1"/>
</dbReference>
<keyword evidence="3" id="KW-1185">Reference proteome</keyword>
<proteinExistence type="predicted"/>
<protein>
    <recommendedName>
        <fullName evidence="4">DUF4136 domain-containing protein</fullName>
    </recommendedName>
</protein>
<sequence length="196" mass="21488">MPCQRQKKELPMLSRFAALIALLLVTACTNANDLDEAPVGLGDFRLGHDIVIAPKVVKGPLSRDASEEEWQAALTAAIGERFGRYEGERLYHFATSVEGYVLAQPGIPVVASPKSVLIINFTVWDDSKRAKLNETPEQFTIMEALSGETVLGSGLTQSKEVQMQNLSRNAAKVIQNYLVKKQEEEGWFAPQGAVAE</sequence>
<dbReference type="AlphaFoldDB" id="A0A6L8LNJ4"/>